<keyword evidence="1" id="KW-0472">Membrane</keyword>
<evidence type="ECO:0000313" key="2">
    <source>
        <dbReference type="EMBL" id="MBC3757872.1"/>
    </source>
</evidence>
<keyword evidence="1" id="KW-0812">Transmembrane</keyword>
<dbReference type="Proteomes" id="UP000656244">
    <property type="component" value="Unassembled WGS sequence"/>
</dbReference>
<protein>
    <submittedName>
        <fullName evidence="2">GDYXXLXY domain-containing protein</fullName>
    </submittedName>
</protein>
<dbReference type="AlphaFoldDB" id="A0A923HA41"/>
<gene>
    <name evidence="2" type="ORF">H7U19_05610</name>
</gene>
<reference evidence="2" key="1">
    <citation type="submission" date="2020-08" db="EMBL/GenBank/DDBJ databases">
        <title>Hyunsoonleella sp. strain SJ7 genome sequencing and assembly.</title>
        <authorList>
            <person name="Kim I."/>
        </authorList>
    </citation>
    <scope>NUCLEOTIDE SEQUENCE</scope>
    <source>
        <strain evidence="2">SJ7</strain>
    </source>
</reference>
<dbReference type="RefSeq" id="WP_186559977.1">
    <property type="nucleotide sequence ID" value="NZ_JACNMF010000002.1"/>
</dbReference>
<sequence length="191" mass="22133">MKSIYVFVIFIVVAIAQLFVPAQMIFNREDILATGKAYKFKTRPMDPSDPFRGKYITLGFEEDRHFTADSIWQRGEEVYVYLDVDSLGFAEVFRVSKIELPDIKKDFVYAKASWYSIYDNELSIEYPFDRFYMEESKAYDAEVAVQDNQNAGTLDDVYALVFIKEGEAVLDDVLIGEVPIKDYVEQRMEGN</sequence>
<proteinExistence type="predicted"/>
<feature type="transmembrane region" description="Helical" evidence="1">
    <location>
        <begin position="6"/>
        <end position="26"/>
    </location>
</feature>
<dbReference type="EMBL" id="JACNMF010000002">
    <property type="protein sequence ID" value="MBC3757872.1"/>
    <property type="molecule type" value="Genomic_DNA"/>
</dbReference>
<evidence type="ECO:0000256" key="1">
    <source>
        <dbReference type="SAM" id="Phobius"/>
    </source>
</evidence>
<keyword evidence="1" id="KW-1133">Transmembrane helix</keyword>
<dbReference type="Pfam" id="PF14345">
    <property type="entry name" value="GDYXXLXY"/>
    <property type="match status" value="1"/>
</dbReference>
<keyword evidence="3" id="KW-1185">Reference proteome</keyword>
<name>A0A923HA41_9FLAO</name>
<organism evidence="2 3">
    <name type="scientific">Hyunsoonleella aquatilis</name>
    <dbReference type="NCBI Taxonomy" id="2762758"/>
    <lineage>
        <taxon>Bacteria</taxon>
        <taxon>Pseudomonadati</taxon>
        <taxon>Bacteroidota</taxon>
        <taxon>Flavobacteriia</taxon>
        <taxon>Flavobacteriales</taxon>
        <taxon>Flavobacteriaceae</taxon>
    </lineage>
</organism>
<dbReference type="InterPro" id="IPR025833">
    <property type="entry name" value="GDYXXLXY"/>
</dbReference>
<accession>A0A923HA41</accession>
<evidence type="ECO:0000313" key="3">
    <source>
        <dbReference type="Proteomes" id="UP000656244"/>
    </source>
</evidence>
<comment type="caution">
    <text evidence="2">The sequence shown here is derived from an EMBL/GenBank/DDBJ whole genome shotgun (WGS) entry which is preliminary data.</text>
</comment>